<evidence type="ECO:0000256" key="5">
    <source>
        <dbReference type="SAM" id="Phobius"/>
    </source>
</evidence>
<name>A0A6N4W6Z1_9MYCO</name>
<gene>
    <name evidence="6" type="ORF">MANY_14800</name>
</gene>
<dbReference type="AlphaFoldDB" id="A0A6N4W6Z1"/>
<dbReference type="Pfam" id="PF20401">
    <property type="entry name" value="Rhomboid_2"/>
    <property type="match status" value="1"/>
</dbReference>
<dbReference type="SUPFAM" id="SSF144091">
    <property type="entry name" value="Rhomboid-like"/>
    <property type="match status" value="1"/>
</dbReference>
<feature type="transmembrane region" description="Helical" evidence="5">
    <location>
        <begin position="77"/>
        <end position="94"/>
    </location>
</feature>
<evidence type="ECO:0000256" key="2">
    <source>
        <dbReference type="ARBA" id="ARBA00022692"/>
    </source>
</evidence>
<feature type="transmembrane region" description="Helical" evidence="5">
    <location>
        <begin position="142"/>
        <end position="159"/>
    </location>
</feature>
<keyword evidence="2 5" id="KW-0812">Transmembrane</keyword>
<dbReference type="RefSeq" id="WP_246224244.1">
    <property type="nucleotide sequence ID" value="NZ_AP022620.1"/>
</dbReference>
<keyword evidence="4 5" id="KW-0472">Membrane</keyword>
<evidence type="ECO:0000256" key="4">
    <source>
        <dbReference type="ARBA" id="ARBA00023136"/>
    </source>
</evidence>
<evidence type="ECO:0008006" key="8">
    <source>
        <dbReference type="Google" id="ProtNLM"/>
    </source>
</evidence>
<dbReference type="GO" id="GO:0016020">
    <property type="term" value="C:membrane"/>
    <property type="evidence" value="ECO:0007669"/>
    <property type="project" value="UniProtKB-SubCell"/>
</dbReference>
<proteinExistence type="predicted"/>
<organism evidence="6 7">
    <name type="scientific">Mycolicibacterium anyangense</name>
    <dbReference type="NCBI Taxonomy" id="1431246"/>
    <lineage>
        <taxon>Bacteria</taxon>
        <taxon>Bacillati</taxon>
        <taxon>Actinomycetota</taxon>
        <taxon>Actinomycetes</taxon>
        <taxon>Mycobacteriales</taxon>
        <taxon>Mycobacteriaceae</taxon>
        <taxon>Mycolicibacterium</taxon>
    </lineage>
</organism>
<dbReference type="InterPro" id="IPR046862">
    <property type="entry name" value="Rhomboid_2"/>
</dbReference>
<feature type="transmembrane region" description="Helical" evidence="5">
    <location>
        <begin position="187"/>
        <end position="203"/>
    </location>
</feature>
<keyword evidence="3 5" id="KW-1133">Transmembrane helix</keyword>
<dbReference type="Proteomes" id="UP000467249">
    <property type="component" value="Chromosome"/>
</dbReference>
<evidence type="ECO:0000256" key="3">
    <source>
        <dbReference type="ARBA" id="ARBA00022989"/>
    </source>
</evidence>
<accession>A0A6N4W6Z1</accession>
<reference evidence="6 7" key="1">
    <citation type="journal article" date="2019" name="Emerg. Microbes Infect.">
        <title>Comprehensive subspecies identification of 175 nontuberculous mycobacteria species based on 7547 genomic profiles.</title>
        <authorList>
            <person name="Matsumoto Y."/>
            <person name="Kinjo T."/>
            <person name="Motooka D."/>
            <person name="Nabeya D."/>
            <person name="Jung N."/>
            <person name="Uechi K."/>
            <person name="Horii T."/>
            <person name="Iida T."/>
            <person name="Fujita J."/>
            <person name="Nakamura S."/>
        </authorList>
    </citation>
    <scope>NUCLEOTIDE SEQUENCE [LARGE SCALE GENOMIC DNA]</scope>
    <source>
        <strain evidence="6 7">JCM 30275</strain>
    </source>
</reference>
<sequence length="211" mass="23769">MPEVDQRSWPAALTRFVGAAPVTFGWLTVLLMTTVAQHVLPRWHLIVVLRNDSTNLHHLASDPLRVLATSLLWLDGYRWWWLYLLVFCVFLAPAERWLGSLRFVIAGLIAHVVATYLSEGYLYWQIQEAMVSPRYLNARDIGVSYAVAGIIGILTYAIALPWRWLYLLGALGVFAGTVAVHPTFTSVGHLVALLTGLALYPMTRRRRRTAA</sequence>
<evidence type="ECO:0000313" key="6">
    <source>
        <dbReference type="EMBL" id="BBZ76143.1"/>
    </source>
</evidence>
<dbReference type="InterPro" id="IPR035952">
    <property type="entry name" value="Rhomboid-like_sf"/>
</dbReference>
<feature type="transmembrane region" description="Helical" evidence="5">
    <location>
        <begin position="12"/>
        <end position="35"/>
    </location>
</feature>
<evidence type="ECO:0000256" key="1">
    <source>
        <dbReference type="ARBA" id="ARBA00004141"/>
    </source>
</evidence>
<keyword evidence="7" id="KW-1185">Reference proteome</keyword>
<evidence type="ECO:0000313" key="7">
    <source>
        <dbReference type="Proteomes" id="UP000467249"/>
    </source>
</evidence>
<comment type="subcellular location">
    <subcellularLocation>
        <location evidence="1">Membrane</location>
        <topology evidence="1">Multi-pass membrane protein</topology>
    </subcellularLocation>
</comment>
<protein>
    <recommendedName>
        <fullName evidence="8">Peptidase S54 rhomboid domain-containing protein</fullName>
    </recommendedName>
</protein>
<dbReference type="KEGG" id="many:MANY_14800"/>
<dbReference type="EMBL" id="AP022620">
    <property type="protein sequence ID" value="BBZ76143.1"/>
    <property type="molecule type" value="Genomic_DNA"/>
</dbReference>